<dbReference type="Gene3D" id="3.90.550.10">
    <property type="entry name" value="Spore Coat Polysaccharide Biosynthesis Protein SpsA, Chain A"/>
    <property type="match status" value="1"/>
</dbReference>
<dbReference type="AlphaFoldDB" id="A0A2A6RNV2"/>
<reference evidence="3" key="1">
    <citation type="submission" date="2017-08" db="EMBL/GenBank/DDBJ databases">
        <authorList>
            <person name="Grouzdev D.S."/>
            <person name="Gaisin V.A."/>
            <person name="Rysina M.S."/>
            <person name="Gorlenko V.M."/>
        </authorList>
    </citation>
    <scope>NUCLEOTIDE SEQUENCE [LARGE SCALE GENOMIC DNA]</scope>
    <source>
        <strain evidence="3">Kir15-3F</strain>
    </source>
</reference>
<accession>A0A2A6RNV2</accession>
<dbReference type="InterPro" id="IPR029044">
    <property type="entry name" value="Nucleotide-diphossugar_trans"/>
</dbReference>
<dbReference type="EMBL" id="NQWI01000005">
    <property type="protein sequence ID" value="PDW04742.1"/>
    <property type="molecule type" value="Genomic_DNA"/>
</dbReference>
<name>A0A2A6RNV2_9CHLR</name>
<dbReference type="InterPro" id="IPR001173">
    <property type="entry name" value="Glyco_trans_2-like"/>
</dbReference>
<organism evidence="2 3">
    <name type="scientific">Candidatus Viridilinea mediisalina</name>
    <dbReference type="NCBI Taxonomy" id="2024553"/>
    <lineage>
        <taxon>Bacteria</taxon>
        <taxon>Bacillati</taxon>
        <taxon>Chloroflexota</taxon>
        <taxon>Chloroflexia</taxon>
        <taxon>Chloroflexales</taxon>
        <taxon>Chloroflexineae</taxon>
        <taxon>Oscillochloridaceae</taxon>
        <taxon>Candidatus Viridilinea</taxon>
    </lineage>
</organism>
<dbReference type="GO" id="GO:0016740">
    <property type="term" value="F:transferase activity"/>
    <property type="evidence" value="ECO:0007669"/>
    <property type="project" value="UniProtKB-KW"/>
</dbReference>
<dbReference type="OrthoDB" id="9810303at2"/>
<sequence>MPAYNAARTLERTYRDIPHGVVDHVILVDDVSRDETVEVAQRLGLEVVIHVQNRGYGGNQKTCYLEALRAGADIVVMLHPDYQYDSTCIPQLIAPIVAGTCDMMLGSRLLRQPGQGGNPALAGGMPIWKYVANRFLTISENMVLGLRLSECHTGFRAYNRRLLETVPFLLNSDDFVFDSEMIAQAVLYGFRIGEIAVPTRYFEEASSVNFQRSVIYGLATLNVLRRTMLHRMGLRRYRQFSLQLGDVLSPHHSAAILGGRE</sequence>
<dbReference type="InterPro" id="IPR050256">
    <property type="entry name" value="Glycosyltransferase_2"/>
</dbReference>
<comment type="caution">
    <text evidence="2">The sequence shown here is derived from an EMBL/GenBank/DDBJ whole genome shotgun (WGS) entry which is preliminary data.</text>
</comment>
<evidence type="ECO:0000259" key="1">
    <source>
        <dbReference type="Pfam" id="PF00535"/>
    </source>
</evidence>
<dbReference type="PANTHER" id="PTHR48090:SF7">
    <property type="entry name" value="RFBJ PROTEIN"/>
    <property type="match status" value="1"/>
</dbReference>
<evidence type="ECO:0000313" key="3">
    <source>
        <dbReference type="Proteomes" id="UP000220527"/>
    </source>
</evidence>
<dbReference type="SUPFAM" id="SSF53448">
    <property type="entry name" value="Nucleotide-diphospho-sugar transferases"/>
    <property type="match status" value="1"/>
</dbReference>
<dbReference type="CDD" id="cd04179">
    <property type="entry name" value="DPM_DPG-synthase_like"/>
    <property type="match status" value="1"/>
</dbReference>
<feature type="domain" description="Glycosyltransferase 2-like" evidence="1">
    <location>
        <begin position="1"/>
        <end position="165"/>
    </location>
</feature>
<dbReference type="Proteomes" id="UP000220527">
    <property type="component" value="Unassembled WGS sequence"/>
</dbReference>
<keyword evidence="3" id="KW-1185">Reference proteome</keyword>
<dbReference type="PANTHER" id="PTHR48090">
    <property type="entry name" value="UNDECAPRENYL-PHOSPHATE 4-DEOXY-4-FORMAMIDO-L-ARABINOSE TRANSFERASE-RELATED"/>
    <property type="match status" value="1"/>
</dbReference>
<evidence type="ECO:0000313" key="2">
    <source>
        <dbReference type="EMBL" id="PDW04742.1"/>
    </source>
</evidence>
<protein>
    <submittedName>
        <fullName evidence="2">Glycosyl transferase family 2</fullName>
    </submittedName>
</protein>
<dbReference type="Pfam" id="PF00535">
    <property type="entry name" value="Glycos_transf_2"/>
    <property type="match status" value="1"/>
</dbReference>
<gene>
    <name evidence="2" type="ORF">CJ255_02120</name>
</gene>
<keyword evidence="2" id="KW-0808">Transferase</keyword>
<proteinExistence type="predicted"/>